<evidence type="ECO:0008006" key="3">
    <source>
        <dbReference type="Google" id="ProtNLM"/>
    </source>
</evidence>
<dbReference type="InterPro" id="IPR014338">
    <property type="entry name" value="CHP02996_rpt-companion-dom"/>
</dbReference>
<dbReference type="PANTHER" id="PTHR13318">
    <property type="entry name" value="PARTNER OF PAIRED, ISOFORM B-RELATED"/>
    <property type="match status" value="1"/>
</dbReference>
<organism evidence="1 2">
    <name type="scientific">Frigoriglobus tundricola</name>
    <dbReference type="NCBI Taxonomy" id="2774151"/>
    <lineage>
        <taxon>Bacteria</taxon>
        <taxon>Pseudomonadati</taxon>
        <taxon>Planctomycetota</taxon>
        <taxon>Planctomycetia</taxon>
        <taxon>Gemmatales</taxon>
        <taxon>Gemmataceae</taxon>
        <taxon>Frigoriglobus</taxon>
    </lineage>
</organism>
<reference evidence="2" key="1">
    <citation type="submission" date="2020-05" db="EMBL/GenBank/DDBJ databases">
        <title>Frigoriglobus tundricola gen. nov., sp. nov., a psychrotolerant cellulolytic planctomycete of the family Gemmataceae with two divergent copies of 16S rRNA gene.</title>
        <authorList>
            <person name="Kulichevskaya I.S."/>
            <person name="Ivanova A.A."/>
            <person name="Naumoff D.G."/>
            <person name="Beletsky A.V."/>
            <person name="Rijpstra W.I.C."/>
            <person name="Sinninghe Damste J.S."/>
            <person name="Mardanov A.V."/>
            <person name="Ravin N.V."/>
            <person name="Dedysh S.N."/>
        </authorList>
    </citation>
    <scope>NUCLEOTIDE SEQUENCE [LARGE SCALE GENOMIC DNA]</scope>
    <source>
        <strain evidence="2">PL17</strain>
    </source>
</reference>
<dbReference type="AlphaFoldDB" id="A0A6M5Z2Y3"/>
<keyword evidence="2" id="KW-1185">Reference proteome</keyword>
<dbReference type="KEGG" id="ftj:FTUN_8428"/>
<dbReference type="Proteomes" id="UP000503447">
    <property type="component" value="Chromosome"/>
</dbReference>
<dbReference type="Gene3D" id="3.80.10.10">
    <property type="entry name" value="Ribonuclease Inhibitor"/>
    <property type="match status" value="2"/>
</dbReference>
<gene>
    <name evidence="1" type="ORF">FTUN_8428</name>
</gene>
<dbReference type="InterPro" id="IPR032675">
    <property type="entry name" value="LRR_dom_sf"/>
</dbReference>
<dbReference type="PANTHER" id="PTHR13318:SF190">
    <property type="entry name" value="PARTNER OF PAIRED, ISOFORM B"/>
    <property type="match status" value="1"/>
</dbReference>
<dbReference type="SUPFAM" id="SSF52047">
    <property type="entry name" value="RNI-like"/>
    <property type="match status" value="1"/>
</dbReference>
<dbReference type="GO" id="GO:0031146">
    <property type="term" value="P:SCF-dependent proteasomal ubiquitin-dependent protein catabolic process"/>
    <property type="evidence" value="ECO:0007669"/>
    <property type="project" value="TreeGrafter"/>
</dbReference>
<proteinExistence type="predicted"/>
<protein>
    <recommendedName>
        <fullName evidence="3">Repeat-companion domain protein</fullName>
    </recommendedName>
</protein>
<sequence length="596" mass="66658">MSDRQALIEAIREHPEDDTPRLVLADWYDESGESARGEFVRVQCELARLDPASARYPELHVRQLQLLAEHEAEWLGEWSERLVRWEFRRGMLDEVAIRPEPYCAAGESLFRDHPIWRVAFVDGAGESLEPGAVRDVLTQPHSRCLRAIDAAGCRPGEQAEAMFGGQIHTNSWLSELARATALKGLRELSLFGGTRSGRDDIDLKTWQKFCVAGHLRGLQHLDLSNLYDYHGHSGSWEPVLSELAGAAFASALQSLRFDGCYVVPEALVHLTRSRRFRRLRTLSFGGPTTDLSSSEVLSELLNPDVLPALQDLSIPYGRHLTGVIDHPGWGRLERIRLVGSDDNRVRDPETHRPIWRAFFRSAHLKPTAFHVQSPGYYNLAAAGFWDELVGAAWFGDLRELAIGLYHQSCAPLFDRSLEGFPQLRSLSLSPDTDLVERLAAWPGLEHLTELSLNDSFNATAPGAAVQLFNSPHLTPRLGRLRVSGICRSPEAVSALAECPALIGLQHLDFAFNELSRASVEAMIASPYLRNLRSLHTWSEWDRESTGGSNQASSWLLLADRQAFPRLRDVVIGSGSSEIQTELARRFGPRLRVFMDC</sequence>
<evidence type="ECO:0000313" key="2">
    <source>
        <dbReference type="Proteomes" id="UP000503447"/>
    </source>
</evidence>
<name>A0A6M5Z2Y3_9BACT</name>
<accession>A0A6M5Z2Y3</accession>
<dbReference type="EMBL" id="CP053452">
    <property type="protein sequence ID" value="QJX00790.1"/>
    <property type="molecule type" value="Genomic_DNA"/>
</dbReference>
<dbReference type="NCBIfam" id="TIGR02996">
    <property type="entry name" value="rpt_mate_G_obs"/>
    <property type="match status" value="1"/>
</dbReference>
<dbReference type="GO" id="GO:0019005">
    <property type="term" value="C:SCF ubiquitin ligase complex"/>
    <property type="evidence" value="ECO:0007669"/>
    <property type="project" value="TreeGrafter"/>
</dbReference>
<evidence type="ECO:0000313" key="1">
    <source>
        <dbReference type="EMBL" id="QJX00790.1"/>
    </source>
</evidence>